<dbReference type="KEGG" id="acru:HHL28_02820"/>
<dbReference type="PROSITE" id="PS51257">
    <property type="entry name" value="PROKAR_LIPOPROTEIN"/>
    <property type="match status" value="1"/>
</dbReference>
<organism evidence="1 2">
    <name type="scientific">Aerophototrophica crusticola</name>
    <dbReference type="NCBI Taxonomy" id="1709002"/>
    <lineage>
        <taxon>Bacteria</taxon>
        <taxon>Pseudomonadati</taxon>
        <taxon>Pseudomonadota</taxon>
        <taxon>Alphaproteobacteria</taxon>
        <taxon>Rhodospirillales</taxon>
        <taxon>Rhodospirillaceae</taxon>
        <taxon>Aerophototrophica</taxon>
    </lineage>
</organism>
<dbReference type="EMBL" id="CP051775">
    <property type="protein sequence ID" value="QJE72177.1"/>
    <property type="molecule type" value="Genomic_DNA"/>
</dbReference>
<dbReference type="AlphaFoldDB" id="A0A858R468"/>
<keyword evidence="2" id="KW-1185">Reference proteome</keyword>
<evidence type="ECO:0008006" key="3">
    <source>
        <dbReference type="Google" id="ProtNLM"/>
    </source>
</evidence>
<dbReference type="InterPro" id="IPR021109">
    <property type="entry name" value="Peptidase_aspartic_dom_sf"/>
</dbReference>
<gene>
    <name evidence="1" type="ORF">HHL28_02820</name>
</gene>
<evidence type="ECO:0000313" key="1">
    <source>
        <dbReference type="EMBL" id="QJE72177.1"/>
    </source>
</evidence>
<protein>
    <recommendedName>
        <fullName evidence="3">Peptidase A2 domain-containing protein</fullName>
    </recommendedName>
</protein>
<name>A0A858R468_9PROT</name>
<accession>A0A858R468</accession>
<reference evidence="1" key="1">
    <citation type="submission" date="2020-04" db="EMBL/GenBank/DDBJ databases">
        <title>A desert anoxygenic phototrophic bacterium fixes CO2 using RubisCO under aerobic conditions.</title>
        <authorList>
            <person name="Tang K."/>
        </authorList>
    </citation>
    <scope>NUCLEOTIDE SEQUENCE [LARGE SCALE GENOMIC DNA]</scope>
    <source>
        <strain evidence="1">MIMtkB3</strain>
    </source>
</reference>
<dbReference type="Gene3D" id="2.40.70.10">
    <property type="entry name" value="Acid Proteases"/>
    <property type="match status" value="1"/>
</dbReference>
<dbReference type="Proteomes" id="UP000501891">
    <property type="component" value="Chromosome"/>
</dbReference>
<evidence type="ECO:0000313" key="2">
    <source>
        <dbReference type="Proteomes" id="UP000501891"/>
    </source>
</evidence>
<sequence>MRALRLLLLAACGMALSGCLVVDALRMQRAQEAAPHQVAAALPVELPFQDRDGLVIIPGTVNGKATLDFVLDTGAPVTVLLDGGEPTAPLALDLSKAEKLGDSPASPVGSILFGFGLDFGPIAIRDLPLVGVPLGSMPCQDRFHKLGFRGVIGMDLFRRFVVEVDFDANRLRLHDPASYRYDRGGTVLPLTFHDRHIYVDGGVTLPDGTAVPGRFHVDTGKNSGLMLLAGKAPGLVMPAEGRSRTACLVNGTIDQREGAPVTLALGGERATGETPLYEGSGRMDQGDSIGTVGMGTLRRWNLVIDYPGKRLILEPRKAR</sequence>
<proteinExistence type="predicted"/>